<accession>A0A3E2NJ60</accession>
<feature type="coiled-coil region" evidence="1">
    <location>
        <begin position="4"/>
        <end position="38"/>
    </location>
</feature>
<keyword evidence="1" id="KW-0175">Coiled coil</keyword>
<gene>
    <name evidence="3" type="ORF">DYU05_20625</name>
</gene>
<proteinExistence type="predicted"/>
<sequence length="174" mass="20279">MKEIDELKQRMDNNDEIVDSLVKKNTEMEKQVTKITDNPVPDYSIAINTILTEVREIKQNIKQNDELTLLKQIYEKLSKVPTSVTKQIRILLFPETNQGQYYKIVFGRLIPWGLCFVVITYLYSLGGRAIDAYGQHKQSEQSAHYQRAWIYLKQIAKKRTLSAMDTAYSKTENK</sequence>
<evidence type="ECO:0000256" key="2">
    <source>
        <dbReference type="SAM" id="Phobius"/>
    </source>
</evidence>
<keyword evidence="2" id="KW-0812">Transmembrane</keyword>
<organism evidence="3 4">
    <name type="scientific">Mucilaginibacter terrenus</name>
    <dbReference type="NCBI Taxonomy" id="2482727"/>
    <lineage>
        <taxon>Bacteria</taxon>
        <taxon>Pseudomonadati</taxon>
        <taxon>Bacteroidota</taxon>
        <taxon>Sphingobacteriia</taxon>
        <taxon>Sphingobacteriales</taxon>
        <taxon>Sphingobacteriaceae</taxon>
        <taxon>Mucilaginibacter</taxon>
    </lineage>
</organism>
<reference evidence="3 4" key="1">
    <citation type="submission" date="2018-08" db="EMBL/GenBank/DDBJ databases">
        <title>Mucilaginibacter terrae sp. nov., isolated from manganese diggings.</title>
        <authorList>
            <person name="Huang Y."/>
            <person name="Zhou Z."/>
        </authorList>
    </citation>
    <scope>NUCLEOTIDE SEQUENCE [LARGE SCALE GENOMIC DNA]</scope>
    <source>
        <strain evidence="3 4">ZH6</strain>
    </source>
</reference>
<keyword evidence="2" id="KW-1133">Transmembrane helix</keyword>
<name>A0A3E2NJ60_9SPHI</name>
<comment type="caution">
    <text evidence="3">The sequence shown here is derived from an EMBL/GenBank/DDBJ whole genome shotgun (WGS) entry which is preliminary data.</text>
</comment>
<keyword evidence="2" id="KW-0472">Membrane</keyword>
<dbReference type="AlphaFoldDB" id="A0A3E2NJ60"/>
<evidence type="ECO:0000313" key="4">
    <source>
        <dbReference type="Proteomes" id="UP000260823"/>
    </source>
</evidence>
<protein>
    <submittedName>
        <fullName evidence="3">Uncharacterized protein</fullName>
    </submittedName>
</protein>
<evidence type="ECO:0000256" key="1">
    <source>
        <dbReference type="SAM" id="Coils"/>
    </source>
</evidence>
<keyword evidence="4" id="KW-1185">Reference proteome</keyword>
<feature type="transmembrane region" description="Helical" evidence="2">
    <location>
        <begin position="105"/>
        <end position="123"/>
    </location>
</feature>
<dbReference type="Proteomes" id="UP000260823">
    <property type="component" value="Unassembled WGS sequence"/>
</dbReference>
<dbReference type="OrthoDB" id="680456at2"/>
<dbReference type="RefSeq" id="WP_117385067.1">
    <property type="nucleotide sequence ID" value="NZ_QWDE01000008.1"/>
</dbReference>
<dbReference type="EMBL" id="QWDE01000008">
    <property type="protein sequence ID" value="RFZ81028.1"/>
    <property type="molecule type" value="Genomic_DNA"/>
</dbReference>
<evidence type="ECO:0000313" key="3">
    <source>
        <dbReference type="EMBL" id="RFZ81028.1"/>
    </source>
</evidence>